<dbReference type="SUPFAM" id="SSF54637">
    <property type="entry name" value="Thioesterase/thiol ester dehydrase-isomerase"/>
    <property type="match status" value="1"/>
</dbReference>
<proteinExistence type="predicted"/>
<dbReference type="RefSeq" id="WP_354551026.1">
    <property type="nucleotide sequence ID" value="NZ_JBEPSM010000001.1"/>
</dbReference>
<gene>
    <name evidence="2" type="ORF">ABIE08_002255</name>
</gene>
<dbReference type="PANTHER" id="PTHR43664:SF1">
    <property type="entry name" value="BETA-METHYLMALYL-COA DEHYDRATASE"/>
    <property type="match status" value="1"/>
</dbReference>
<dbReference type="InterPro" id="IPR029069">
    <property type="entry name" value="HotDog_dom_sf"/>
</dbReference>
<comment type="caution">
    <text evidence="2">The sequence shown here is derived from an EMBL/GenBank/DDBJ whole genome shotgun (WGS) entry which is preliminary data.</text>
</comment>
<dbReference type="PANTHER" id="PTHR43664">
    <property type="entry name" value="MONOAMINE OXIDASE-RELATED"/>
    <property type="match status" value="1"/>
</dbReference>
<reference evidence="2 3" key="1">
    <citation type="submission" date="2024-06" db="EMBL/GenBank/DDBJ databases">
        <title>Sorghum-associated microbial communities from plants grown in Nebraska, USA.</title>
        <authorList>
            <person name="Schachtman D."/>
        </authorList>
    </citation>
    <scope>NUCLEOTIDE SEQUENCE [LARGE SCALE GENOMIC DNA]</scope>
    <source>
        <strain evidence="2 3">3207</strain>
    </source>
</reference>
<sequence length="152" mass="16844">MKSMHAEIGDAVRFSKTVGEADVYLYAGITGDFSGNHVNDEFMKKSIYGQRIAHGALTIGFMSTASTLMIERSLSQGIDSTPVSLGYDRVRFLAPVFFGDTVNVTYTIKEVDEERRRTRSQVEVHNQKGVLVAVGEHLLKWVKNEVAETEAA</sequence>
<keyword evidence="2" id="KW-0456">Lyase</keyword>
<dbReference type="Gene3D" id="3.10.129.10">
    <property type="entry name" value="Hotdog Thioesterase"/>
    <property type="match status" value="1"/>
</dbReference>
<dbReference type="InterPro" id="IPR052342">
    <property type="entry name" value="MCH/BMMD"/>
</dbReference>
<accession>A0ABV2QZ97</accession>
<dbReference type="EC" id="4.2.1.55" evidence="2"/>
<name>A0ABV2QZ97_9HYPH</name>
<feature type="domain" description="MaoC-like" evidence="1">
    <location>
        <begin position="7"/>
        <end position="125"/>
    </location>
</feature>
<organism evidence="2 3">
    <name type="scientific">Kaistia defluvii</name>
    <dbReference type="NCBI Taxonomy" id="410841"/>
    <lineage>
        <taxon>Bacteria</taxon>
        <taxon>Pseudomonadati</taxon>
        <taxon>Pseudomonadota</taxon>
        <taxon>Alphaproteobacteria</taxon>
        <taxon>Hyphomicrobiales</taxon>
        <taxon>Kaistiaceae</taxon>
        <taxon>Kaistia</taxon>
    </lineage>
</organism>
<evidence type="ECO:0000259" key="1">
    <source>
        <dbReference type="Pfam" id="PF01575"/>
    </source>
</evidence>
<dbReference type="InterPro" id="IPR002539">
    <property type="entry name" value="MaoC-like_dom"/>
</dbReference>
<evidence type="ECO:0000313" key="2">
    <source>
        <dbReference type="EMBL" id="MET4634342.1"/>
    </source>
</evidence>
<keyword evidence="3" id="KW-1185">Reference proteome</keyword>
<dbReference type="GO" id="GO:0016829">
    <property type="term" value="F:lyase activity"/>
    <property type="evidence" value="ECO:0007669"/>
    <property type="project" value="UniProtKB-KW"/>
</dbReference>
<dbReference type="Pfam" id="PF01575">
    <property type="entry name" value="MaoC_dehydratas"/>
    <property type="match status" value="1"/>
</dbReference>
<evidence type="ECO:0000313" key="3">
    <source>
        <dbReference type="Proteomes" id="UP001549321"/>
    </source>
</evidence>
<dbReference type="EMBL" id="JBEPSM010000001">
    <property type="protein sequence ID" value="MET4634342.1"/>
    <property type="molecule type" value="Genomic_DNA"/>
</dbReference>
<dbReference type="Proteomes" id="UP001549321">
    <property type="component" value="Unassembled WGS sequence"/>
</dbReference>
<protein>
    <submittedName>
        <fullName evidence="2">3-hydroxybutyryl-CoA dehydratase</fullName>
        <ecNumber evidence="2">4.2.1.55</ecNumber>
    </submittedName>
</protein>